<comment type="caution">
    <text evidence="2">The sequence shown here is derived from an EMBL/GenBank/DDBJ whole genome shotgun (WGS) entry which is preliminary data.</text>
</comment>
<evidence type="ECO:0000256" key="1">
    <source>
        <dbReference type="SAM" id="MobiDB-lite"/>
    </source>
</evidence>
<proteinExistence type="predicted"/>
<protein>
    <submittedName>
        <fullName evidence="2">Uncharacterized protein</fullName>
    </submittedName>
</protein>
<reference evidence="2" key="1">
    <citation type="submission" date="2023-03" db="EMBL/GenBank/DDBJ databases">
        <title>Massive genome expansion in bonnet fungi (Mycena s.s.) driven by repeated elements and novel gene families across ecological guilds.</title>
        <authorList>
            <consortium name="Lawrence Berkeley National Laboratory"/>
            <person name="Harder C.B."/>
            <person name="Miyauchi S."/>
            <person name="Viragh M."/>
            <person name="Kuo A."/>
            <person name="Thoen E."/>
            <person name="Andreopoulos B."/>
            <person name="Lu D."/>
            <person name="Skrede I."/>
            <person name="Drula E."/>
            <person name="Henrissat B."/>
            <person name="Morin E."/>
            <person name="Kohler A."/>
            <person name="Barry K."/>
            <person name="LaButti K."/>
            <person name="Morin E."/>
            <person name="Salamov A."/>
            <person name="Lipzen A."/>
            <person name="Mereny Z."/>
            <person name="Hegedus B."/>
            <person name="Baldrian P."/>
            <person name="Stursova M."/>
            <person name="Weitz H."/>
            <person name="Taylor A."/>
            <person name="Grigoriev I.V."/>
            <person name="Nagy L.G."/>
            <person name="Martin F."/>
            <person name="Kauserud H."/>
        </authorList>
    </citation>
    <scope>NUCLEOTIDE SEQUENCE</scope>
    <source>
        <strain evidence="2">CBHHK173m</strain>
    </source>
</reference>
<accession>A0AAD6TLF4</accession>
<keyword evidence="3" id="KW-1185">Reference proteome</keyword>
<dbReference type="Proteomes" id="UP001222325">
    <property type="component" value="Unassembled WGS sequence"/>
</dbReference>
<gene>
    <name evidence="2" type="ORF">B0H15DRAFT_807285</name>
</gene>
<name>A0AAD6TLF4_9AGAR</name>
<organism evidence="2 3">
    <name type="scientific">Mycena belliarum</name>
    <dbReference type="NCBI Taxonomy" id="1033014"/>
    <lineage>
        <taxon>Eukaryota</taxon>
        <taxon>Fungi</taxon>
        <taxon>Dikarya</taxon>
        <taxon>Basidiomycota</taxon>
        <taxon>Agaricomycotina</taxon>
        <taxon>Agaricomycetes</taxon>
        <taxon>Agaricomycetidae</taxon>
        <taxon>Agaricales</taxon>
        <taxon>Marasmiineae</taxon>
        <taxon>Mycenaceae</taxon>
        <taxon>Mycena</taxon>
    </lineage>
</organism>
<evidence type="ECO:0000313" key="3">
    <source>
        <dbReference type="Proteomes" id="UP001222325"/>
    </source>
</evidence>
<sequence>MSPAPDGQRPAQGAARSARPAVRARRYPQDVRKRTIRLVPGGVAPLRGDKGRVALRRGKGWARRLRWATCSGIRVQARLYPSTARVHRLGHATVGGGAVRMRVRRAANTAWTSRTWRVFAGHVRSGGDDNTVDLRAQARRRARGQRRGQGGLGPAVKPLFGAEVCFRRARRRRRGATSPGQATRGVAGAVLPTAWTVRGQAEHGAQAVPTCVLRVSTTGARAGGVAPVEEVRAEGGVTRARTPRTRGGQRQRWWETRTKRSFVGRRPELQRAWTWAGGVPPRMRASWAGWRVFVAQGGVALGVRTAVVRAQSGVADVDVVHTGMRAHWWVVGRPARVYIARLRLVGLVCDTGQRHGIGDSGGMEHWQAIKHKTKRWERELIKQREGDARSAQGAAKMVVWDQLEAADISGGATCWQYTNPQLNPLATMKICCGLESMLVGE</sequence>
<evidence type="ECO:0000313" key="2">
    <source>
        <dbReference type="EMBL" id="KAJ7069032.1"/>
    </source>
</evidence>
<dbReference type="EMBL" id="JARJCN010000139">
    <property type="protein sequence ID" value="KAJ7069032.1"/>
    <property type="molecule type" value="Genomic_DNA"/>
</dbReference>
<dbReference type="AlphaFoldDB" id="A0AAD6TLF4"/>
<feature type="region of interest" description="Disordered" evidence="1">
    <location>
        <begin position="1"/>
        <end position="27"/>
    </location>
</feature>